<comment type="subcellular location">
    <subcellularLocation>
        <location evidence="1">Cell outer membrane</location>
    </subcellularLocation>
</comment>
<dbReference type="EMBL" id="LR134182">
    <property type="protein sequence ID" value="VEB40839.1"/>
    <property type="molecule type" value="Genomic_DNA"/>
</dbReference>
<sequence>MSADRSRGQAAYADRMMDGSRFDRDAWGVKLEQRRLAGWLDAVRLQLNHSYVDHVMDNFSLRRPQDENAGQPDREADTGRLSADLAFGDWEVTTGIDWLRDRHSKRFDVDYKQQPRLPDISFDNQGLYAEAATPLARRAG</sequence>
<dbReference type="Proteomes" id="UP000275777">
    <property type="component" value="Chromosome"/>
</dbReference>
<dbReference type="GO" id="GO:0009279">
    <property type="term" value="C:cell outer membrane"/>
    <property type="evidence" value="ECO:0007669"/>
    <property type="project" value="UniProtKB-SubCell"/>
</dbReference>
<name>A0A3S4JU23_CHRVL</name>
<evidence type="ECO:0000256" key="1">
    <source>
        <dbReference type="ARBA" id="ARBA00004442"/>
    </source>
</evidence>
<keyword evidence="2" id="KW-0472">Membrane</keyword>
<dbReference type="AlphaFoldDB" id="A0A3S4JU23"/>
<evidence type="ECO:0000313" key="5">
    <source>
        <dbReference type="Proteomes" id="UP000275777"/>
    </source>
</evidence>
<keyword evidence="3" id="KW-0998">Cell outer membrane</keyword>
<keyword evidence="4" id="KW-0675">Receptor</keyword>
<protein>
    <submittedName>
        <fullName evidence="4">TonB-dependent copper receptor</fullName>
    </submittedName>
</protein>
<reference evidence="4 5" key="1">
    <citation type="submission" date="2018-12" db="EMBL/GenBank/DDBJ databases">
        <authorList>
            <consortium name="Pathogen Informatics"/>
        </authorList>
    </citation>
    <scope>NUCLEOTIDE SEQUENCE [LARGE SCALE GENOMIC DNA]</scope>
    <source>
        <strain evidence="4 5">NCTC9695</strain>
    </source>
</reference>
<dbReference type="SUPFAM" id="SSF56935">
    <property type="entry name" value="Porins"/>
    <property type="match status" value="1"/>
</dbReference>
<evidence type="ECO:0000313" key="4">
    <source>
        <dbReference type="EMBL" id="VEB40839.1"/>
    </source>
</evidence>
<evidence type="ECO:0000256" key="3">
    <source>
        <dbReference type="ARBA" id="ARBA00023237"/>
    </source>
</evidence>
<evidence type="ECO:0000256" key="2">
    <source>
        <dbReference type="ARBA" id="ARBA00023136"/>
    </source>
</evidence>
<proteinExistence type="predicted"/>
<organism evidence="4 5">
    <name type="scientific">Chromobacterium violaceum</name>
    <dbReference type="NCBI Taxonomy" id="536"/>
    <lineage>
        <taxon>Bacteria</taxon>
        <taxon>Pseudomonadati</taxon>
        <taxon>Pseudomonadota</taxon>
        <taxon>Betaproteobacteria</taxon>
        <taxon>Neisseriales</taxon>
        <taxon>Chromobacteriaceae</taxon>
        <taxon>Chromobacterium</taxon>
    </lineage>
</organism>
<dbReference type="Gene3D" id="2.40.170.20">
    <property type="entry name" value="TonB-dependent receptor, beta-barrel domain"/>
    <property type="match status" value="1"/>
</dbReference>
<dbReference type="InterPro" id="IPR036942">
    <property type="entry name" value="Beta-barrel_TonB_sf"/>
</dbReference>
<accession>A0A3S4JU23</accession>
<gene>
    <name evidence="4" type="ORF">NCTC9695_01242</name>
</gene>